<dbReference type="EMBL" id="LAZR01039314">
    <property type="protein sequence ID" value="KKL17302.1"/>
    <property type="molecule type" value="Genomic_DNA"/>
</dbReference>
<sequence length="32" mass="3590">MAQALTVELHQSQLWVQGDIRDPLGIWGARLS</sequence>
<feature type="non-terminal residue" evidence="1">
    <location>
        <position position="32"/>
    </location>
</feature>
<organism evidence="1">
    <name type="scientific">marine sediment metagenome</name>
    <dbReference type="NCBI Taxonomy" id="412755"/>
    <lineage>
        <taxon>unclassified sequences</taxon>
        <taxon>metagenomes</taxon>
        <taxon>ecological metagenomes</taxon>
    </lineage>
</organism>
<protein>
    <submittedName>
        <fullName evidence="1">Uncharacterized protein</fullName>
    </submittedName>
</protein>
<dbReference type="AlphaFoldDB" id="A0A0F9BTT8"/>
<comment type="caution">
    <text evidence="1">The sequence shown here is derived from an EMBL/GenBank/DDBJ whole genome shotgun (WGS) entry which is preliminary data.</text>
</comment>
<accession>A0A0F9BTT8</accession>
<name>A0A0F9BTT8_9ZZZZ</name>
<reference evidence="1" key="1">
    <citation type="journal article" date="2015" name="Nature">
        <title>Complex archaea that bridge the gap between prokaryotes and eukaryotes.</title>
        <authorList>
            <person name="Spang A."/>
            <person name="Saw J.H."/>
            <person name="Jorgensen S.L."/>
            <person name="Zaremba-Niedzwiedzka K."/>
            <person name="Martijn J."/>
            <person name="Lind A.E."/>
            <person name="van Eijk R."/>
            <person name="Schleper C."/>
            <person name="Guy L."/>
            <person name="Ettema T.J."/>
        </authorList>
    </citation>
    <scope>NUCLEOTIDE SEQUENCE</scope>
</reference>
<gene>
    <name evidence="1" type="ORF">LCGC14_2486950</name>
</gene>
<evidence type="ECO:0000313" key="1">
    <source>
        <dbReference type="EMBL" id="KKL17302.1"/>
    </source>
</evidence>
<proteinExistence type="predicted"/>